<dbReference type="Proteomes" id="UP001194714">
    <property type="component" value="Unassembled WGS sequence"/>
</dbReference>
<protein>
    <submittedName>
        <fullName evidence="1">Uncharacterized protein</fullName>
    </submittedName>
</protein>
<gene>
    <name evidence="1" type="ORF">NEPTK9_000815</name>
</gene>
<accession>A0ABS0B192</accession>
<keyword evidence="2" id="KW-1185">Reference proteome</keyword>
<name>A0ABS0B192_9BACT</name>
<dbReference type="SUPFAM" id="SSF53448">
    <property type="entry name" value="Nucleotide-diphospho-sugar transferases"/>
    <property type="match status" value="1"/>
</dbReference>
<organism evidence="1 2">
    <name type="scientific">Candidatus Neptunichlamydia vexilliferae</name>
    <dbReference type="NCBI Taxonomy" id="1651774"/>
    <lineage>
        <taxon>Bacteria</taxon>
        <taxon>Pseudomonadati</taxon>
        <taxon>Chlamydiota</taxon>
        <taxon>Chlamydiia</taxon>
        <taxon>Parachlamydiales</taxon>
        <taxon>Simkaniaceae</taxon>
        <taxon>Candidatus Neptunichlamydia</taxon>
    </lineage>
</organism>
<proteinExistence type="predicted"/>
<evidence type="ECO:0000313" key="1">
    <source>
        <dbReference type="EMBL" id="MBF5059305.1"/>
    </source>
</evidence>
<dbReference type="Gene3D" id="3.90.550.10">
    <property type="entry name" value="Spore Coat Polysaccharide Biosynthesis Protein SpsA, Chain A"/>
    <property type="match status" value="1"/>
</dbReference>
<evidence type="ECO:0000313" key="2">
    <source>
        <dbReference type="Proteomes" id="UP001194714"/>
    </source>
</evidence>
<comment type="caution">
    <text evidence="1">The sequence shown here is derived from an EMBL/GenBank/DDBJ whole genome shotgun (WGS) entry which is preliminary data.</text>
</comment>
<dbReference type="InterPro" id="IPR029044">
    <property type="entry name" value="Nucleotide-diphossugar_trans"/>
</dbReference>
<dbReference type="EMBL" id="JAAEJV010000017">
    <property type="protein sequence ID" value="MBF5059305.1"/>
    <property type="molecule type" value="Genomic_DNA"/>
</dbReference>
<sequence length="559" mass="64057">MGALSMKKSVALLFFFVVLGSTYYGLRTHFGLVSVLPKTMSECEIQKGLAVIHPVRKDRSIIAIVFGEDKFVKRTLASLFDQVYLNKRIVYIANGLVLEQAEAFAQEKGEKVEFINNKDFKPRLEILYEVIQACDSDEVIALIEGKDWLAHENVYDHLNCVYANPDVWMTYSRAISHPNYQVIRGKSHPDKVWTQKKFRQNKESFLTPLVTFYAGFFEKIKLQDLLYEGIFIDDCTPLAIQLPLLEMGAEHTLFIDEVSYIINEVGQKTDHEFHLEKVAAIETHLRTLPTYSNLSQLQLRDEELSAHRYQTDLILFSEDSPLQLYASLETLFSNGKDINAVYVLYEATSSEFQRAYLNLQNEFPTAHFLNICDYPGNDCGSLLQGVLESRLHASPYVVIGTDHHLFEEKIGFHDCIAALEKSHSDYFLLYHPLKEVGSLIPIDQGIYAYQLMERKQPFTLSLCRKTLFEDLDGVASVASFKKLWEKKLSSQGIVLFFEDKKTTVLDLKSSRNRKKRWGHKFIEGFKIDLASLVAETEEIEKGNLPLVKRGKKNLIKKSS</sequence>
<reference evidence="1 2" key="1">
    <citation type="submission" date="2020-01" db="EMBL/GenBank/DDBJ databases">
        <title>Draft genome sequence of Cand. Neptunochlamydia vexilliferae K9.</title>
        <authorList>
            <person name="Schulz F."/>
            <person name="Koestlbacher S."/>
            <person name="Wascher F."/>
            <person name="Pizzetti I."/>
            <person name="Horn M."/>
        </authorList>
    </citation>
    <scope>NUCLEOTIDE SEQUENCE [LARGE SCALE GENOMIC DNA]</scope>
    <source>
        <strain evidence="1 2">K9</strain>
    </source>
</reference>